<keyword evidence="7" id="KW-1185">Reference proteome</keyword>
<dbReference type="SMART" id="SM00052">
    <property type="entry name" value="EAL"/>
    <property type="match status" value="1"/>
</dbReference>
<dbReference type="EMBL" id="JAIHOM010000028">
    <property type="protein sequence ID" value="MCW6036111.1"/>
    <property type="molecule type" value="Genomic_DNA"/>
</dbReference>
<keyword evidence="2" id="KW-0175">Coiled coil</keyword>
<evidence type="ECO:0000256" key="2">
    <source>
        <dbReference type="SAM" id="Coils"/>
    </source>
</evidence>
<dbReference type="InterPro" id="IPR000160">
    <property type="entry name" value="GGDEF_dom"/>
</dbReference>
<dbReference type="SMART" id="SM00267">
    <property type="entry name" value="GGDEF"/>
    <property type="match status" value="1"/>
</dbReference>
<dbReference type="InterPro" id="IPR043128">
    <property type="entry name" value="Rev_trsase/Diguanyl_cyclase"/>
</dbReference>
<feature type="modified residue" description="4-aspartylphosphate" evidence="1">
    <location>
        <position position="60"/>
    </location>
</feature>
<feature type="coiled-coil region" evidence="2">
    <location>
        <begin position="122"/>
        <end position="164"/>
    </location>
</feature>
<dbReference type="SUPFAM" id="SSF55073">
    <property type="entry name" value="Nucleotide cyclase"/>
    <property type="match status" value="1"/>
</dbReference>
<evidence type="ECO:0000259" key="3">
    <source>
        <dbReference type="PROSITE" id="PS50110"/>
    </source>
</evidence>
<dbReference type="PROSITE" id="PS50110">
    <property type="entry name" value="RESPONSE_REGULATORY"/>
    <property type="match status" value="1"/>
</dbReference>
<dbReference type="InterPro" id="IPR052155">
    <property type="entry name" value="Biofilm_reg_signaling"/>
</dbReference>
<dbReference type="InterPro" id="IPR029787">
    <property type="entry name" value="Nucleotide_cyclase"/>
</dbReference>
<evidence type="ECO:0000256" key="1">
    <source>
        <dbReference type="PROSITE-ProRule" id="PRU00169"/>
    </source>
</evidence>
<name>A0ABT3L3N5_9CYAN</name>
<feature type="domain" description="EAL" evidence="4">
    <location>
        <begin position="359"/>
        <end position="615"/>
    </location>
</feature>
<dbReference type="PANTHER" id="PTHR44757:SF2">
    <property type="entry name" value="BIOFILM ARCHITECTURE MAINTENANCE PROTEIN MBAA"/>
    <property type="match status" value="1"/>
</dbReference>
<dbReference type="NCBIfam" id="TIGR00254">
    <property type="entry name" value="GGDEF"/>
    <property type="match status" value="1"/>
</dbReference>
<dbReference type="SUPFAM" id="SSF52172">
    <property type="entry name" value="CheY-like"/>
    <property type="match status" value="1"/>
</dbReference>
<dbReference type="Pfam" id="PF00072">
    <property type="entry name" value="Response_reg"/>
    <property type="match status" value="1"/>
</dbReference>
<dbReference type="Proteomes" id="UP001526426">
    <property type="component" value="Unassembled WGS sequence"/>
</dbReference>
<dbReference type="CDD" id="cd19920">
    <property type="entry name" value="REC_PA4781-like"/>
    <property type="match status" value="1"/>
</dbReference>
<gene>
    <name evidence="6" type="ORF">K4A83_07475</name>
</gene>
<feature type="domain" description="GGDEF" evidence="5">
    <location>
        <begin position="210"/>
        <end position="350"/>
    </location>
</feature>
<dbReference type="Pfam" id="PF00563">
    <property type="entry name" value="EAL"/>
    <property type="match status" value="1"/>
</dbReference>
<protein>
    <submittedName>
        <fullName evidence="6">EAL domain-containing protein</fullName>
    </submittedName>
</protein>
<dbReference type="PANTHER" id="PTHR44757">
    <property type="entry name" value="DIGUANYLATE CYCLASE DGCP"/>
    <property type="match status" value="1"/>
</dbReference>
<reference evidence="6 7" key="1">
    <citation type="submission" date="2021-08" db="EMBL/GenBank/DDBJ databases">
        <title>Draft genome sequence of Spirulina subsalsa with high tolerance to salinity and hype-accumulation of phycocyanin.</title>
        <authorList>
            <person name="Pei H."/>
            <person name="Jiang L."/>
        </authorList>
    </citation>
    <scope>NUCLEOTIDE SEQUENCE [LARGE SCALE GENOMIC DNA]</scope>
    <source>
        <strain evidence="6 7">FACHB-351</strain>
    </source>
</reference>
<evidence type="ECO:0000313" key="7">
    <source>
        <dbReference type="Proteomes" id="UP001526426"/>
    </source>
</evidence>
<dbReference type="CDD" id="cd01949">
    <property type="entry name" value="GGDEF"/>
    <property type="match status" value="1"/>
</dbReference>
<dbReference type="InterPro" id="IPR035919">
    <property type="entry name" value="EAL_sf"/>
</dbReference>
<keyword evidence="1" id="KW-0597">Phosphoprotein</keyword>
<accession>A0ABT3L3N5</accession>
<dbReference type="Gene3D" id="3.20.20.450">
    <property type="entry name" value="EAL domain"/>
    <property type="match status" value="1"/>
</dbReference>
<evidence type="ECO:0000259" key="4">
    <source>
        <dbReference type="PROSITE" id="PS50883"/>
    </source>
</evidence>
<dbReference type="CDD" id="cd01948">
    <property type="entry name" value="EAL"/>
    <property type="match status" value="1"/>
</dbReference>
<dbReference type="InterPro" id="IPR001633">
    <property type="entry name" value="EAL_dom"/>
</dbReference>
<proteinExistence type="predicted"/>
<dbReference type="PROSITE" id="PS50883">
    <property type="entry name" value="EAL"/>
    <property type="match status" value="1"/>
</dbReference>
<evidence type="ECO:0000313" key="6">
    <source>
        <dbReference type="EMBL" id="MCW6036111.1"/>
    </source>
</evidence>
<dbReference type="Gene3D" id="3.40.50.2300">
    <property type="match status" value="1"/>
</dbReference>
<dbReference type="Pfam" id="PF00990">
    <property type="entry name" value="GGDEF"/>
    <property type="match status" value="1"/>
</dbReference>
<dbReference type="SMART" id="SM00448">
    <property type="entry name" value="REC"/>
    <property type="match status" value="1"/>
</dbReference>
<dbReference type="InterPro" id="IPR001789">
    <property type="entry name" value="Sig_transdc_resp-reg_receiver"/>
</dbReference>
<dbReference type="PROSITE" id="PS50887">
    <property type="entry name" value="GGDEF"/>
    <property type="match status" value="1"/>
</dbReference>
<comment type="caution">
    <text evidence="6">The sequence shown here is derived from an EMBL/GenBank/DDBJ whole genome shotgun (WGS) entry which is preliminary data.</text>
</comment>
<dbReference type="SUPFAM" id="SSF141868">
    <property type="entry name" value="EAL domain-like"/>
    <property type="match status" value="1"/>
</dbReference>
<feature type="domain" description="Response regulatory" evidence="3">
    <location>
        <begin position="11"/>
        <end position="127"/>
    </location>
</feature>
<organism evidence="6 7">
    <name type="scientific">Spirulina subsalsa FACHB-351</name>
    <dbReference type="NCBI Taxonomy" id="234711"/>
    <lineage>
        <taxon>Bacteria</taxon>
        <taxon>Bacillati</taxon>
        <taxon>Cyanobacteriota</taxon>
        <taxon>Cyanophyceae</taxon>
        <taxon>Spirulinales</taxon>
        <taxon>Spirulinaceae</taxon>
        <taxon>Spirulina</taxon>
    </lineage>
</organism>
<evidence type="ECO:0000259" key="5">
    <source>
        <dbReference type="PROSITE" id="PS50887"/>
    </source>
</evidence>
<sequence length="617" mass="69968">MTSSISNSQRDILIVDDTPENLRLLSQMLMQHGYNVRKARNGKMALMAVETMLPDIILLDIMMPNMDGYEVCQQLKANPNTAQIPVVFLSALDEVMDKVNAFKVGGADYITKPFQIEEVLTRVEHQLSLKQAQEEIRQLNSQLEERVQERTQQLQTVVHELELEIQQRKQAEHQLLEMALHDALTGLPNRVLLAQRLQNTITRASLDPDYHFAVLFLDCDRFKVINDSLGHRVGDQLLVALASRIQTQLQPQDTLARLGGDEFAIILGNSPDLKHATQVAQNILESLDHPFQLQECEVFTNVSIGIVFGDSYRTLHERNADQPEHLLRDADNAMYRAKEGGRGTYHVFDPTMHQMALERLNLETELRYALNRHEFLLHYQPIVHLKTGKIQGFEALIRWNSPTRGLVSPSQFIPVTEETGLIVPLGQWVLKEACSQLREWQKLGLVDDSMSVSVNLTAHQFTQVDFCQQLDQILAETRLSPHHLKLEITESTIMDNQRSAQSILQQLKSRHISLSIDDFGTGYSSLSYLHAFPVDILKVDRSFVQSLDGSRENLGLIPAIFSITQAMGMSAIAEGIETAIQLAQLRHLNYEFGQGYFFSKPLPSEAVVELLKTDPQW</sequence>
<dbReference type="Gene3D" id="3.30.70.270">
    <property type="match status" value="1"/>
</dbReference>
<dbReference type="InterPro" id="IPR011006">
    <property type="entry name" value="CheY-like_superfamily"/>
</dbReference>